<keyword evidence="2" id="KW-1185">Reference proteome</keyword>
<reference evidence="2" key="1">
    <citation type="submission" date="2017-09" db="EMBL/GenBank/DDBJ databases">
        <authorList>
            <person name="Varghese N."/>
            <person name="Submissions S."/>
        </authorList>
    </citation>
    <scope>NUCLEOTIDE SEQUENCE [LARGE SCALE GENOMIC DNA]</scope>
    <source>
        <strain evidence="2">DSM 29961</strain>
    </source>
</reference>
<dbReference type="RefSeq" id="WP_097125197.1">
    <property type="nucleotide sequence ID" value="NZ_OCNH01000001.1"/>
</dbReference>
<dbReference type="EMBL" id="OCNH01000001">
    <property type="protein sequence ID" value="SOD80815.1"/>
    <property type="molecule type" value="Genomic_DNA"/>
</dbReference>
<accession>A0A286FC60</accession>
<protein>
    <submittedName>
        <fullName evidence="1">Uncharacterized protein</fullName>
    </submittedName>
</protein>
<gene>
    <name evidence="1" type="ORF">SAMN06269250_1576</name>
</gene>
<proteinExistence type="predicted"/>
<name>A0A286FC60_9BACT</name>
<dbReference type="Proteomes" id="UP000219452">
    <property type="component" value="Unassembled WGS sequence"/>
</dbReference>
<evidence type="ECO:0000313" key="2">
    <source>
        <dbReference type="Proteomes" id="UP000219452"/>
    </source>
</evidence>
<sequence length="180" mass="20464">MPSIFVQFSRITFQGQFRELYQIIEIIERELTVHHAHAALNRPGTAGAIDLLNTDMAMARTVLAMHEGTPAPPDSIPVIVKPIDQSNSAPIWGFFMFAKVPPRPLTPHRIAFLAWVEEVNQILREHNRTDLELDVDEVDHEIAYAFGYKPQTIANAILGKPEPPKPKEDVWSKFLSLNWF</sequence>
<evidence type="ECO:0000313" key="1">
    <source>
        <dbReference type="EMBL" id="SOD80815.1"/>
    </source>
</evidence>
<dbReference type="AlphaFoldDB" id="A0A286FC60"/>
<organism evidence="1 2">
    <name type="scientific">Spirosoma fluviale</name>
    <dbReference type="NCBI Taxonomy" id="1597977"/>
    <lineage>
        <taxon>Bacteria</taxon>
        <taxon>Pseudomonadati</taxon>
        <taxon>Bacteroidota</taxon>
        <taxon>Cytophagia</taxon>
        <taxon>Cytophagales</taxon>
        <taxon>Cytophagaceae</taxon>
        <taxon>Spirosoma</taxon>
    </lineage>
</organism>